<dbReference type="Proteomes" id="UP001254165">
    <property type="component" value="Unassembled WGS sequence"/>
</dbReference>
<evidence type="ECO:0000313" key="1">
    <source>
        <dbReference type="EMBL" id="MDT8899537.1"/>
    </source>
</evidence>
<organism evidence="1 2">
    <name type="scientific">Thermanaerothrix solaris</name>
    <dbReference type="NCBI Taxonomy" id="3058434"/>
    <lineage>
        <taxon>Bacteria</taxon>
        <taxon>Bacillati</taxon>
        <taxon>Chloroflexota</taxon>
        <taxon>Anaerolineae</taxon>
        <taxon>Anaerolineales</taxon>
        <taxon>Anaerolineaceae</taxon>
        <taxon>Thermanaerothrix</taxon>
    </lineage>
</organism>
<gene>
    <name evidence="1" type="ORF">QYE77_14830</name>
</gene>
<keyword evidence="2" id="KW-1185">Reference proteome</keyword>
<proteinExistence type="predicted"/>
<name>A0ABU3NTS9_9CHLR</name>
<dbReference type="EMBL" id="JAUHMF010000010">
    <property type="protein sequence ID" value="MDT8899537.1"/>
    <property type="molecule type" value="Genomic_DNA"/>
</dbReference>
<accession>A0ABU3NTS9</accession>
<protein>
    <submittedName>
        <fullName evidence="1">Uncharacterized protein</fullName>
    </submittedName>
</protein>
<evidence type="ECO:0000313" key="2">
    <source>
        <dbReference type="Proteomes" id="UP001254165"/>
    </source>
</evidence>
<reference evidence="1 2" key="1">
    <citation type="submission" date="2023-07" db="EMBL/GenBank/DDBJ databases">
        <title>Novel species of Thermanaerothrix with wide hydrolytic capabilities.</title>
        <authorList>
            <person name="Zayulina K.S."/>
            <person name="Podosokorskaya O.A."/>
            <person name="Elcheninov A.G."/>
        </authorList>
    </citation>
    <scope>NUCLEOTIDE SEQUENCE [LARGE SCALE GENOMIC DNA]</scope>
    <source>
        <strain evidence="1 2">4228-RoL</strain>
        <plasmid evidence="1">p4228-RoL</plasmid>
    </source>
</reference>
<geneLocation type="plasmid" evidence="1">
    <name>p4228-RoL</name>
</geneLocation>
<dbReference type="RefSeq" id="WP_315626320.1">
    <property type="nucleotide sequence ID" value="NZ_JAUHMF010000010.1"/>
</dbReference>
<sequence length="72" mass="8509">MLSYPGRSWDDVVMYYYTDELQRRVCSRLGLTEDEYIKLAVANEIPLSWSHYTSPDGYYAWLEANGYEWAIS</sequence>
<keyword evidence="1" id="KW-0614">Plasmid</keyword>
<comment type="caution">
    <text evidence="1">The sequence shown here is derived from an EMBL/GenBank/DDBJ whole genome shotgun (WGS) entry which is preliminary data.</text>
</comment>